<dbReference type="GO" id="GO:0006782">
    <property type="term" value="P:protoporphyrinogen IX biosynthetic process"/>
    <property type="evidence" value="ECO:0007669"/>
    <property type="project" value="UniProtKB-UniPathway"/>
</dbReference>
<evidence type="ECO:0000256" key="13">
    <source>
        <dbReference type="ARBA" id="ARBA00048411"/>
    </source>
</evidence>
<comment type="similarity">
    <text evidence="3 15">Belongs to the uroporphyrinogen decarboxylase family.</text>
</comment>
<evidence type="ECO:0000256" key="12">
    <source>
        <dbReference type="ARBA" id="ARBA00047341"/>
    </source>
</evidence>
<evidence type="ECO:0000256" key="6">
    <source>
        <dbReference type="ARBA" id="ARBA00014308"/>
    </source>
</evidence>
<evidence type="ECO:0000256" key="1">
    <source>
        <dbReference type="ARBA" id="ARBA00004514"/>
    </source>
</evidence>
<evidence type="ECO:0000256" key="10">
    <source>
        <dbReference type="ARBA" id="ARBA00023244"/>
    </source>
</evidence>
<protein>
    <recommendedName>
        <fullName evidence="6 14">Uroporphyrinogen decarboxylase</fullName>
        <ecNumber evidence="5 14">4.1.1.37</ecNumber>
    </recommendedName>
</protein>
<sequence length="375" mass="41959">MIPSRNDASTINFPPLINDRLLRAALGEEVDRIPVWIMRQAGRYLPEFREVRTKYDFFTICQTPSLAAEITLQPIDRFDLDAAIIFSDILVIPQALGMIVEMKAGVGPVLPQPLSSPDDLQILQYPVDVKASLGYVSEAITLTRMKLNGRVPLIGFSGAPVRLFRKRKLKFSWFTLMGYMIEGGGTKTMSKAKFWLYAYQESSRKLLSVLTDVIVDYLVMQAEAGAQLLQVFESSAEYLGPELFKSYALPCLVDICRKVKDKIKEKSLGTIPMTIFAKGAHYALEDLSISGYDVVGLDWTISPDEGRKRVGPSVTVQGNLDPCALYSSKEDLQKLVSNMVNKFGKQRYIANLGHGIYPDADPEQVKIFIDAIHQY</sequence>
<organism evidence="17">
    <name type="scientific">Clastoptera arizonana</name>
    <name type="common">Arizona spittle bug</name>
    <dbReference type="NCBI Taxonomy" id="38151"/>
    <lineage>
        <taxon>Eukaryota</taxon>
        <taxon>Metazoa</taxon>
        <taxon>Ecdysozoa</taxon>
        <taxon>Arthropoda</taxon>
        <taxon>Hexapoda</taxon>
        <taxon>Insecta</taxon>
        <taxon>Pterygota</taxon>
        <taxon>Neoptera</taxon>
        <taxon>Paraneoptera</taxon>
        <taxon>Hemiptera</taxon>
        <taxon>Auchenorrhyncha</taxon>
        <taxon>Cercopoidea</taxon>
        <taxon>Clastopteridae</taxon>
        <taxon>Clastoptera</taxon>
    </lineage>
</organism>
<evidence type="ECO:0000259" key="16">
    <source>
        <dbReference type="PROSITE" id="PS00906"/>
    </source>
</evidence>
<keyword evidence="8 14" id="KW-0210">Decarboxylase</keyword>
<evidence type="ECO:0000256" key="11">
    <source>
        <dbReference type="ARBA" id="ARBA00045708"/>
    </source>
</evidence>
<dbReference type="EC" id="4.1.1.37" evidence="5 14"/>
<dbReference type="InterPro" id="IPR000257">
    <property type="entry name" value="Uroporphyrinogen_deCOase"/>
</dbReference>
<keyword evidence="7" id="KW-0963">Cytoplasm</keyword>
<proteinExistence type="inferred from homology"/>
<comment type="subcellular location">
    <subcellularLocation>
        <location evidence="1">Cytoplasm</location>
        <location evidence="1">Cytosol</location>
    </subcellularLocation>
</comment>
<evidence type="ECO:0000256" key="5">
    <source>
        <dbReference type="ARBA" id="ARBA00012288"/>
    </source>
</evidence>
<evidence type="ECO:0000256" key="7">
    <source>
        <dbReference type="ARBA" id="ARBA00022490"/>
    </source>
</evidence>
<comment type="catalytic activity">
    <reaction evidence="12">
        <text>uroporphyrinogen I + 4 H(+) = coproporphyrinogen I + 4 CO2</text>
        <dbReference type="Rhea" id="RHEA:31239"/>
        <dbReference type="ChEBI" id="CHEBI:15378"/>
        <dbReference type="ChEBI" id="CHEBI:16526"/>
        <dbReference type="ChEBI" id="CHEBI:62626"/>
        <dbReference type="ChEBI" id="CHEBI:62631"/>
    </reaction>
    <physiologicalReaction direction="left-to-right" evidence="12">
        <dbReference type="Rhea" id="RHEA:31240"/>
    </physiologicalReaction>
</comment>
<feature type="domain" description="Uroporphyrinogen decarboxylase (URO-D)" evidence="16">
    <location>
        <begin position="34"/>
        <end position="43"/>
    </location>
</feature>
<dbReference type="GO" id="GO:0005829">
    <property type="term" value="C:cytosol"/>
    <property type="evidence" value="ECO:0007669"/>
    <property type="project" value="UniProtKB-SubCell"/>
</dbReference>
<dbReference type="FunFam" id="3.20.20.210:FF:000008">
    <property type="entry name" value="Uroporphyrinogen decarboxylase"/>
    <property type="match status" value="1"/>
</dbReference>
<evidence type="ECO:0000256" key="8">
    <source>
        <dbReference type="ARBA" id="ARBA00022793"/>
    </source>
</evidence>
<reference evidence="17" key="1">
    <citation type="submission" date="2015-12" db="EMBL/GenBank/DDBJ databases">
        <title>De novo transcriptome assembly of four potential Pierce s Disease insect vectors from Arizona vineyards.</title>
        <authorList>
            <person name="Tassone E.E."/>
        </authorList>
    </citation>
    <scope>NUCLEOTIDE SEQUENCE</scope>
</reference>
<dbReference type="NCBIfam" id="TIGR01464">
    <property type="entry name" value="hemE"/>
    <property type="match status" value="1"/>
</dbReference>
<evidence type="ECO:0000256" key="14">
    <source>
        <dbReference type="RuleBase" id="RU000554"/>
    </source>
</evidence>
<dbReference type="InterPro" id="IPR006361">
    <property type="entry name" value="Uroporphyrinogen_deCO2ase_HemE"/>
</dbReference>
<dbReference type="PROSITE" id="PS00906">
    <property type="entry name" value="UROD_1"/>
    <property type="match status" value="1"/>
</dbReference>
<dbReference type="SUPFAM" id="SSF51726">
    <property type="entry name" value="UROD/MetE-like"/>
    <property type="match status" value="1"/>
</dbReference>
<comment type="pathway">
    <text evidence="2 14">Porphyrin-containing compound metabolism; protoporphyrin-IX biosynthesis; coproporphyrinogen-III from 5-aminolevulinate: step 4/4.</text>
</comment>
<dbReference type="CDD" id="cd00717">
    <property type="entry name" value="URO-D"/>
    <property type="match status" value="1"/>
</dbReference>
<keyword evidence="10 14" id="KW-0627">Porphyrin biosynthesis</keyword>
<evidence type="ECO:0000256" key="15">
    <source>
        <dbReference type="RuleBase" id="RU004169"/>
    </source>
</evidence>
<gene>
    <name evidence="17" type="ORF">g.14415</name>
</gene>
<comment type="catalytic activity">
    <reaction evidence="13">
        <text>uroporphyrinogen III + 4 H(+) = coproporphyrinogen III + 4 CO2</text>
        <dbReference type="Rhea" id="RHEA:19865"/>
        <dbReference type="ChEBI" id="CHEBI:15378"/>
        <dbReference type="ChEBI" id="CHEBI:16526"/>
        <dbReference type="ChEBI" id="CHEBI:57308"/>
        <dbReference type="ChEBI" id="CHEBI:57309"/>
        <dbReference type="EC" id="4.1.1.37"/>
    </reaction>
    <physiologicalReaction direction="left-to-right" evidence="13">
        <dbReference type="Rhea" id="RHEA:19866"/>
    </physiologicalReaction>
</comment>
<comment type="function">
    <text evidence="11">Catalyzes the sequential decarboxylation of the four acetate side chains of uroporphyrinogen to form coproporphyrinogen and participates in the fifth step in the heme biosynthetic pathway. Isomer I or isomer III of uroporphyrinogen may serve as substrate, but only coproporphyrinogen III can ultimately be converted to heme. In vitro also decarboxylates pentacarboxylate porphyrinogen I.</text>
</comment>
<evidence type="ECO:0000313" key="17">
    <source>
        <dbReference type="EMBL" id="JAS36623.1"/>
    </source>
</evidence>
<dbReference type="GO" id="GO:0004853">
    <property type="term" value="F:uroporphyrinogen decarboxylase activity"/>
    <property type="evidence" value="ECO:0007669"/>
    <property type="project" value="UniProtKB-EC"/>
</dbReference>
<dbReference type="Gene3D" id="3.20.20.210">
    <property type="match status" value="1"/>
</dbReference>
<dbReference type="PANTHER" id="PTHR21091">
    <property type="entry name" value="METHYLTETRAHYDROFOLATE:HOMOCYSTEINE METHYLTRANSFERASE RELATED"/>
    <property type="match status" value="1"/>
</dbReference>
<dbReference type="Pfam" id="PF01208">
    <property type="entry name" value="URO-D"/>
    <property type="match status" value="1"/>
</dbReference>
<dbReference type="InterPro" id="IPR038071">
    <property type="entry name" value="UROD/MetE-like_sf"/>
</dbReference>
<evidence type="ECO:0000256" key="9">
    <source>
        <dbReference type="ARBA" id="ARBA00023239"/>
    </source>
</evidence>
<dbReference type="PANTHER" id="PTHR21091:SF169">
    <property type="entry name" value="UROPORPHYRINOGEN DECARBOXYLASE"/>
    <property type="match status" value="1"/>
</dbReference>
<evidence type="ECO:0000256" key="4">
    <source>
        <dbReference type="ARBA" id="ARBA00011738"/>
    </source>
</evidence>
<accession>A0A1B6EFA7</accession>
<dbReference type="EMBL" id="GEDC01000675">
    <property type="protein sequence ID" value="JAS36623.1"/>
    <property type="molecule type" value="Transcribed_RNA"/>
</dbReference>
<keyword evidence="9 14" id="KW-0456">Lyase</keyword>
<comment type="subunit">
    <text evidence="4">Homodimer.</text>
</comment>
<name>A0A1B6EFA7_9HEMI</name>
<dbReference type="AlphaFoldDB" id="A0A1B6EFA7"/>
<evidence type="ECO:0000256" key="2">
    <source>
        <dbReference type="ARBA" id="ARBA00004804"/>
    </source>
</evidence>
<evidence type="ECO:0000256" key="3">
    <source>
        <dbReference type="ARBA" id="ARBA00009935"/>
    </source>
</evidence>
<dbReference type="UniPathway" id="UPA00251">
    <property type="reaction ID" value="UER00321"/>
</dbReference>